<organism evidence="1 2">
    <name type="scientific">Persea americana</name>
    <name type="common">Avocado</name>
    <dbReference type="NCBI Taxonomy" id="3435"/>
    <lineage>
        <taxon>Eukaryota</taxon>
        <taxon>Viridiplantae</taxon>
        <taxon>Streptophyta</taxon>
        <taxon>Embryophyta</taxon>
        <taxon>Tracheophyta</taxon>
        <taxon>Spermatophyta</taxon>
        <taxon>Magnoliopsida</taxon>
        <taxon>Magnoliidae</taxon>
        <taxon>Laurales</taxon>
        <taxon>Lauraceae</taxon>
        <taxon>Persea</taxon>
    </lineage>
</organism>
<evidence type="ECO:0000313" key="2">
    <source>
        <dbReference type="Proteomes" id="UP001234297"/>
    </source>
</evidence>
<gene>
    <name evidence="1" type="ORF">MRB53_009728</name>
</gene>
<dbReference type="EMBL" id="CM056811">
    <property type="protein sequence ID" value="KAJ8635461.1"/>
    <property type="molecule type" value="Genomic_DNA"/>
</dbReference>
<name>A0ACC2LPX4_PERAE</name>
<protein>
    <submittedName>
        <fullName evidence="1">Uncharacterized protein</fullName>
    </submittedName>
</protein>
<comment type="caution">
    <text evidence="1">The sequence shown here is derived from an EMBL/GenBank/DDBJ whole genome shotgun (WGS) entry which is preliminary data.</text>
</comment>
<proteinExistence type="predicted"/>
<dbReference type="Proteomes" id="UP001234297">
    <property type="component" value="Chromosome 3"/>
</dbReference>
<sequence length="1427" mass="160061">MEDPQLQQSGEEEEEEEPEEASSQTSPPPPSSSSSSPSDDLFLAGFVIANVVGLRHYSGTVSGRELVGLVREPLNPYDPNAIKVFNTRTQQVGHIERSAAAVLSPLIDSGLITVEGIVPKPPHGRSPFKIPCQIHIFTPLNSMETLRLLISEGGLQVISDSDPSFALSDAVIVKEKNPKKDIRNFDQIFAAAGAGENGGKMRKVVEPPKDIISSELFLHQKEALAWLIERENSCDLPPFWAASNDGFYVNVLTNFQTKERPEPLQGGIFADDMGLGKTLTLLSLIATNRPDSVVPPFIEISDDTVENGIEKFGNDEEKVPDSDRKNFRPQKSAKRVVGSRGKRKTDVIDDDCVADRVERMQNSEEELAISKRKKSQVEKLGKRVAASRKKKRKIDEDSGDIGPRLTLIVCPKTVLSTWISQLDEHTVPGFLKVYLYYGERTANVKELQMYDIVLTTYSTLSAEKSFQESPIKKIEWWRIILDEAHAIRNVTAQQSGAVIDLKGKRRWAVTGTPIQNGSFDLFSLMAFLRFQPFSIKSYWQSLVQRPLNQGSVSGLSRLQALMRTISLRRTKDLQIGNKSLVGLPPKTVETCFVELYAEEREQYDRMETDAKLAVNEFICADSVMRNYSTVLHIILRLRQICNCMDLCPLDIRSLFPSSSLEDVSNNQELLAKMDSMLQDGDNIECPVCLSPPTHTIITCCAHIFCKSCILKSLKCLNPRCPICRNPLSKSDLFSAPVHSSNDDNPTFSSARAMSSKVSALLKLLVSSQEESPSTKSVIFSQFRKMLILLEEPLRAAGFSVLRLDGSMTTKKRSEVIKKFGNCGPGSPTVLLASLKAAGAGINLTAASRVYLLEPWWNPGVEDQAMDRVHRIGQTKEVKVVRLIMRNSIEERILELQEKKKDLLRGAFGKQDNELRKTRMEDLLALMNLHRSNSFLFPCSCKASHLGLFFFFFLGWRDMGVMKSDALDSWRTYFRNANSNIFDVIEYAILVAASDCPKEFRLRRGRIAERLFSCQLTRCVGCDHVQVAVPEREEEEEDNEEGHGFKESLGCNEGFDNNKEESRGISSKNDGRVTDRAVSNYSYDEAEALTDEIEEESQTVAEVLRIKGVLENRREESDGVLFESLRRLQLMGLTVEHLKATEIGRAVNCVRKHGSKNIQQLARALVEGWKRMVDEWCNSGSAVTEGSPDSVIVNASVVDEEEGLPSPPLDEGAFLATQTTSMELSEFFEGMDDDGNPRNTGALDMSHGKQQPPHRTNLAREKNQIRQHEVINRQSMFSNHPSGSVRPPKENSEYKANAGAKPQQGRDLVEVQKKSPAIIRPDKSKCSNEISAVKLEASKRKLHERYQQLENAKKQRTIQVMELHDLPKQGLGNRSFHSKLAFNNRNRSNMRRMFEDGKVAHELSTIVRDEENQGNRSSNCRTDWHSRS</sequence>
<reference evidence="1 2" key="1">
    <citation type="journal article" date="2022" name="Hortic Res">
        <title>A haplotype resolved chromosomal level avocado genome allows analysis of novel avocado genes.</title>
        <authorList>
            <person name="Nath O."/>
            <person name="Fletcher S.J."/>
            <person name="Hayward A."/>
            <person name="Shaw L.M."/>
            <person name="Masouleh A.K."/>
            <person name="Furtado A."/>
            <person name="Henry R.J."/>
            <person name="Mitter N."/>
        </authorList>
    </citation>
    <scope>NUCLEOTIDE SEQUENCE [LARGE SCALE GENOMIC DNA]</scope>
    <source>
        <strain evidence="2">cv. Hass</strain>
    </source>
</reference>
<evidence type="ECO:0000313" key="1">
    <source>
        <dbReference type="EMBL" id="KAJ8635461.1"/>
    </source>
</evidence>
<accession>A0ACC2LPX4</accession>
<keyword evidence="2" id="KW-1185">Reference proteome</keyword>